<feature type="domain" description="CheR-type methyltransferase" evidence="7">
    <location>
        <begin position="9"/>
        <end position="289"/>
    </location>
</feature>
<feature type="binding site" evidence="6">
    <location>
        <position position="156"/>
    </location>
    <ligand>
        <name>S-adenosyl-L-methionine</name>
        <dbReference type="ChEBI" id="CHEBI:59789"/>
    </ligand>
</feature>
<dbReference type="InterPro" id="IPR000780">
    <property type="entry name" value="CheR_MeTrfase"/>
</dbReference>
<keyword evidence="3 5" id="KW-0808">Transferase</keyword>
<gene>
    <name evidence="8" type="primary">cheR_1</name>
    <name evidence="8" type="ORF">MBUL_01472</name>
</gene>
<feature type="binding site" evidence="6">
    <location>
        <position position="92"/>
    </location>
    <ligand>
        <name>S-adenosyl-L-methionine</name>
        <dbReference type="ChEBI" id="CHEBI:59789"/>
    </ligand>
</feature>
<evidence type="ECO:0000313" key="8">
    <source>
        <dbReference type="EMBL" id="CAA2102018.1"/>
    </source>
</evidence>
<accession>A0A679J5I6</accession>
<feature type="binding site" evidence="6">
    <location>
        <begin position="230"/>
        <end position="231"/>
    </location>
    <ligand>
        <name>S-adenosyl-L-methionine</name>
        <dbReference type="ChEBI" id="CHEBI:59789"/>
    </ligand>
</feature>
<dbReference type="PANTHER" id="PTHR24422">
    <property type="entry name" value="CHEMOTAXIS PROTEIN METHYLTRANSFERASE"/>
    <property type="match status" value="1"/>
</dbReference>
<dbReference type="PRINTS" id="PR00996">
    <property type="entry name" value="CHERMTFRASE"/>
</dbReference>
<dbReference type="Pfam" id="PF01739">
    <property type="entry name" value="CheR"/>
    <property type="match status" value="1"/>
</dbReference>
<dbReference type="PIRSF" id="PIRSF000410">
    <property type="entry name" value="CheR"/>
    <property type="match status" value="1"/>
</dbReference>
<dbReference type="EMBL" id="LR743504">
    <property type="protein sequence ID" value="CAA2102018.1"/>
    <property type="molecule type" value="Genomic_DNA"/>
</dbReference>
<comment type="function">
    <text evidence="5">Methylation of the membrane-bound methyl-accepting chemotaxis proteins (MCP) to form gamma-glutamyl methyl ester residues in MCP.</text>
</comment>
<dbReference type="Pfam" id="PF03705">
    <property type="entry name" value="CheR_N"/>
    <property type="match status" value="1"/>
</dbReference>
<dbReference type="PROSITE" id="PS50123">
    <property type="entry name" value="CHER"/>
    <property type="match status" value="1"/>
</dbReference>
<feature type="binding site" evidence="6">
    <location>
        <position position="86"/>
    </location>
    <ligand>
        <name>S-adenosyl-L-methionine</name>
        <dbReference type="ChEBI" id="CHEBI:59789"/>
    </ligand>
</feature>
<dbReference type="InterPro" id="IPR050903">
    <property type="entry name" value="Bact_Chemotaxis_MeTrfase"/>
</dbReference>
<dbReference type="InterPro" id="IPR022641">
    <property type="entry name" value="CheR_N"/>
</dbReference>
<feature type="binding site" evidence="6">
    <location>
        <position position="88"/>
    </location>
    <ligand>
        <name>S-adenosyl-L-methionine</name>
        <dbReference type="ChEBI" id="CHEBI:59789"/>
    </ligand>
</feature>
<dbReference type="InterPro" id="IPR026024">
    <property type="entry name" value="Chemotaxis_MeTrfase_CheR"/>
</dbReference>
<dbReference type="SUPFAM" id="SSF53335">
    <property type="entry name" value="S-adenosyl-L-methionine-dependent methyltransferases"/>
    <property type="match status" value="1"/>
</dbReference>
<dbReference type="GO" id="GO:0008983">
    <property type="term" value="F:protein-glutamate O-methyltransferase activity"/>
    <property type="evidence" value="ECO:0007669"/>
    <property type="project" value="UniProtKB-EC"/>
</dbReference>
<dbReference type="Gene3D" id="1.10.155.10">
    <property type="entry name" value="Chemotaxis receptor methyltransferase CheR, N-terminal domain"/>
    <property type="match status" value="1"/>
</dbReference>
<feature type="binding site" evidence="6">
    <location>
        <position position="130"/>
    </location>
    <ligand>
        <name>S-adenosyl-L-methionine</name>
        <dbReference type="ChEBI" id="CHEBI:59789"/>
    </ligand>
</feature>
<dbReference type="GO" id="GO:0032259">
    <property type="term" value="P:methylation"/>
    <property type="evidence" value="ECO:0007669"/>
    <property type="project" value="UniProtKB-KW"/>
</dbReference>
<evidence type="ECO:0000259" key="7">
    <source>
        <dbReference type="PROSITE" id="PS50123"/>
    </source>
</evidence>
<evidence type="ECO:0000256" key="5">
    <source>
        <dbReference type="PIRNR" id="PIRNR000410"/>
    </source>
</evidence>
<comment type="catalytic activity">
    <reaction evidence="1 5">
        <text>L-glutamyl-[protein] + S-adenosyl-L-methionine = [protein]-L-glutamate 5-O-methyl ester + S-adenosyl-L-homocysteine</text>
        <dbReference type="Rhea" id="RHEA:24452"/>
        <dbReference type="Rhea" id="RHEA-COMP:10208"/>
        <dbReference type="Rhea" id="RHEA-COMP:10311"/>
        <dbReference type="ChEBI" id="CHEBI:29973"/>
        <dbReference type="ChEBI" id="CHEBI:57856"/>
        <dbReference type="ChEBI" id="CHEBI:59789"/>
        <dbReference type="ChEBI" id="CHEBI:82795"/>
        <dbReference type="EC" id="2.1.1.80"/>
    </reaction>
</comment>
<dbReference type="AlphaFoldDB" id="A0A679J5I6"/>
<proteinExistence type="predicted"/>
<protein>
    <recommendedName>
        <fullName evidence="5">Chemotaxis protein methyltransferase</fullName>
        <ecNumber evidence="5">2.1.1.80</ecNumber>
    </recommendedName>
</protein>
<name>A0A679J5I6_9HYPH</name>
<dbReference type="SMART" id="SM00138">
    <property type="entry name" value="MeTrc"/>
    <property type="match status" value="1"/>
</dbReference>
<dbReference type="Gene3D" id="3.40.50.150">
    <property type="entry name" value="Vaccinia Virus protein VP39"/>
    <property type="match status" value="1"/>
</dbReference>
<evidence type="ECO:0000256" key="2">
    <source>
        <dbReference type="ARBA" id="ARBA00022603"/>
    </source>
</evidence>
<keyword evidence="4 5" id="KW-0949">S-adenosyl-L-methionine</keyword>
<keyword evidence="2 5" id="KW-0489">Methyltransferase</keyword>
<dbReference type="InterPro" id="IPR036804">
    <property type="entry name" value="CheR_N_sf"/>
</dbReference>
<dbReference type="PANTHER" id="PTHR24422:SF10">
    <property type="entry name" value="CHEMOTAXIS PROTEIN METHYLTRANSFERASE 2"/>
    <property type="match status" value="1"/>
</dbReference>
<evidence type="ECO:0000256" key="4">
    <source>
        <dbReference type="ARBA" id="ARBA00022691"/>
    </source>
</evidence>
<dbReference type="EC" id="2.1.1.80" evidence="5"/>
<evidence type="ECO:0000256" key="1">
    <source>
        <dbReference type="ARBA" id="ARBA00001541"/>
    </source>
</evidence>
<organism evidence="8">
    <name type="scientific">Methylobacterium bullatum</name>
    <dbReference type="NCBI Taxonomy" id="570505"/>
    <lineage>
        <taxon>Bacteria</taxon>
        <taxon>Pseudomonadati</taxon>
        <taxon>Pseudomonadota</taxon>
        <taxon>Alphaproteobacteria</taxon>
        <taxon>Hyphomicrobiales</taxon>
        <taxon>Methylobacteriaceae</taxon>
        <taxon>Methylobacterium</taxon>
    </lineage>
</organism>
<dbReference type="InterPro" id="IPR029063">
    <property type="entry name" value="SAM-dependent_MTases_sf"/>
</dbReference>
<evidence type="ECO:0000256" key="3">
    <source>
        <dbReference type="ARBA" id="ARBA00022679"/>
    </source>
</evidence>
<sequence length="291" mass="34108">MPMSSILTAAPPAVQITEEEYEKFYEFFYRRTGISFTGKKEYFVEKRLLDRIYKTGSDSFKAYFTLLRFQVSGEELQHLVNTMTVNETYFFREDYQFDALVQGILPEIGRTRRPGETLRIWSMPCSTGEEPYSIAIQILEHWSRADDFAIEICASDIDSRVLMEARQGIYGNRALQRLSPEIRRKYFRVLGEDRHEIHEELRSSIEFSMANIADPIQMRRYRAMDVIFCRNMLIYFDDASRRAAVEALYECLVPGGFICLGHSESMSRMSSMFLPRKFGDTIVYQRPIEHD</sequence>
<reference evidence="8" key="1">
    <citation type="submission" date="2019-12" db="EMBL/GenBank/DDBJ databases">
        <authorList>
            <person name="Cremers G."/>
        </authorList>
    </citation>
    <scope>NUCLEOTIDE SEQUENCE</scope>
    <source>
        <strain evidence="8">Mbul1</strain>
    </source>
</reference>
<dbReference type="SUPFAM" id="SSF47757">
    <property type="entry name" value="Chemotaxis receptor methyltransferase CheR, N-terminal domain"/>
    <property type="match status" value="1"/>
</dbReference>
<dbReference type="InterPro" id="IPR022642">
    <property type="entry name" value="CheR_C"/>
</dbReference>
<evidence type="ECO:0000256" key="6">
    <source>
        <dbReference type="PIRSR" id="PIRSR000410-1"/>
    </source>
</evidence>